<feature type="compositionally biased region" description="Basic residues" evidence="3">
    <location>
        <begin position="7"/>
        <end position="23"/>
    </location>
</feature>
<feature type="domain" description="NodB homology" evidence="5">
    <location>
        <begin position="95"/>
        <end position="285"/>
    </location>
</feature>
<comment type="caution">
    <text evidence="6">The sequence shown here is derived from an EMBL/GenBank/DDBJ whole genome shotgun (WGS) entry which is preliminary data.</text>
</comment>
<evidence type="ECO:0000259" key="5">
    <source>
        <dbReference type="PROSITE" id="PS51677"/>
    </source>
</evidence>
<dbReference type="InterPro" id="IPR050248">
    <property type="entry name" value="Polysacc_deacetylase_ArnD"/>
</dbReference>
<organism evidence="6 7">
    <name type="scientific">Streptomyces violaceusniger</name>
    <dbReference type="NCBI Taxonomy" id="68280"/>
    <lineage>
        <taxon>Bacteria</taxon>
        <taxon>Bacillati</taxon>
        <taxon>Actinomycetota</taxon>
        <taxon>Actinomycetes</taxon>
        <taxon>Kitasatosporales</taxon>
        <taxon>Streptomycetaceae</taxon>
        <taxon>Streptomyces</taxon>
        <taxon>Streptomyces violaceusniger group</taxon>
    </lineage>
</organism>
<dbReference type="PANTHER" id="PTHR10587:SF133">
    <property type="entry name" value="CHITIN DEACETYLASE 1-RELATED"/>
    <property type="match status" value="1"/>
</dbReference>
<evidence type="ECO:0000256" key="1">
    <source>
        <dbReference type="ARBA" id="ARBA00022723"/>
    </source>
</evidence>
<dbReference type="InterPro" id="IPR002509">
    <property type="entry name" value="NODB_dom"/>
</dbReference>
<keyword evidence="4" id="KW-0812">Transmembrane</keyword>
<dbReference type="GO" id="GO:0005975">
    <property type="term" value="P:carbohydrate metabolic process"/>
    <property type="evidence" value="ECO:0007669"/>
    <property type="project" value="InterPro"/>
</dbReference>
<keyword evidence="1" id="KW-0479">Metal-binding</keyword>
<dbReference type="EMBL" id="BJHW01000001">
    <property type="protein sequence ID" value="GDY56756.1"/>
    <property type="molecule type" value="Genomic_DNA"/>
</dbReference>
<evidence type="ECO:0000313" key="6">
    <source>
        <dbReference type="EMBL" id="GDY56756.1"/>
    </source>
</evidence>
<keyword evidence="4" id="KW-0472">Membrane</keyword>
<sequence>MFEGNRSKKRQEPHHLSRGGRHKAARDPRAHWLLLMLVLPVMFGLLMFQGWTTHEVDAAKTRRPCTSPVPRALADGGPVVQINGGRVRTVGMPAGTVALTYDGGPDPVQTPRLLDLLRRYDARATFFVSGAKAAQYPDLVRRIRAEGHEIGSNTYTGADMGTASSSRSRMELSLTESALAGSVGVQPRLLRLPLTTDVDTLCGDEWQAARRVAAEGYALVAADRSGKKPSQGLVRQFSQTDTAYQETEKLLKDPRAKKFTTVTGGLGVPRSTSRSPAWSAGRARR</sequence>
<accession>A0A4D4LC37</accession>
<dbReference type="Gene3D" id="3.20.20.370">
    <property type="entry name" value="Glycoside hydrolase/deacetylase"/>
    <property type="match status" value="1"/>
</dbReference>
<dbReference type="Proteomes" id="UP000301309">
    <property type="component" value="Unassembled WGS sequence"/>
</dbReference>
<dbReference type="GO" id="GO:0016810">
    <property type="term" value="F:hydrolase activity, acting on carbon-nitrogen (but not peptide) bonds"/>
    <property type="evidence" value="ECO:0007669"/>
    <property type="project" value="InterPro"/>
</dbReference>
<feature type="region of interest" description="Disordered" evidence="3">
    <location>
        <begin position="1"/>
        <end position="23"/>
    </location>
</feature>
<evidence type="ECO:0000256" key="3">
    <source>
        <dbReference type="SAM" id="MobiDB-lite"/>
    </source>
</evidence>
<dbReference type="Pfam" id="PF01522">
    <property type="entry name" value="Polysacc_deac_1"/>
    <property type="match status" value="1"/>
</dbReference>
<evidence type="ECO:0000256" key="4">
    <source>
        <dbReference type="SAM" id="Phobius"/>
    </source>
</evidence>
<evidence type="ECO:0000256" key="2">
    <source>
        <dbReference type="ARBA" id="ARBA00022801"/>
    </source>
</evidence>
<feature type="transmembrane region" description="Helical" evidence="4">
    <location>
        <begin position="30"/>
        <end position="51"/>
    </location>
</feature>
<reference evidence="6 7" key="1">
    <citation type="journal article" date="2020" name="Int. J. Syst. Evol. Microbiol.">
        <title>Reclassification of Streptomyces castelarensis and Streptomyces sporoclivatus as later heterotypic synonyms of Streptomyces antimycoticus.</title>
        <authorList>
            <person name="Komaki H."/>
            <person name="Tamura T."/>
        </authorList>
    </citation>
    <scope>NUCLEOTIDE SEQUENCE [LARGE SCALE GENOMIC DNA]</scope>
    <source>
        <strain evidence="6 7">NBRC 13459</strain>
    </source>
</reference>
<protein>
    <recommendedName>
        <fullName evidence="5">NodB homology domain-containing protein</fullName>
    </recommendedName>
</protein>
<dbReference type="PANTHER" id="PTHR10587">
    <property type="entry name" value="GLYCOSYL TRANSFERASE-RELATED"/>
    <property type="match status" value="1"/>
</dbReference>
<keyword evidence="4" id="KW-1133">Transmembrane helix</keyword>
<evidence type="ECO:0000313" key="7">
    <source>
        <dbReference type="Proteomes" id="UP000301309"/>
    </source>
</evidence>
<dbReference type="GO" id="GO:0016020">
    <property type="term" value="C:membrane"/>
    <property type="evidence" value="ECO:0007669"/>
    <property type="project" value="TreeGrafter"/>
</dbReference>
<dbReference type="GO" id="GO:0046872">
    <property type="term" value="F:metal ion binding"/>
    <property type="evidence" value="ECO:0007669"/>
    <property type="project" value="UniProtKB-KW"/>
</dbReference>
<proteinExistence type="predicted"/>
<dbReference type="SUPFAM" id="SSF88713">
    <property type="entry name" value="Glycoside hydrolase/deacetylase"/>
    <property type="match status" value="1"/>
</dbReference>
<gene>
    <name evidence="6" type="ORF">SVIO_073790</name>
</gene>
<dbReference type="PROSITE" id="PS51677">
    <property type="entry name" value="NODB"/>
    <property type="match status" value="1"/>
</dbReference>
<dbReference type="InterPro" id="IPR011330">
    <property type="entry name" value="Glyco_hydro/deAcase_b/a-brl"/>
</dbReference>
<name>A0A4D4LC37_STRVO</name>
<dbReference type="CDD" id="cd10917">
    <property type="entry name" value="CE4_NodB_like_6s_7s"/>
    <property type="match status" value="1"/>
</dbReference>
<keyword evidence="2" id="KW-0378">Hydrolase</keyword>
<dbReference type="AlphaFoldDB" id="A0A4D4LC37"/>
<feature type="region of interest" description="Disordered" evidence="3">
    <location>
        <begin position="261"/>
        <end position="285"/>
    </location>
</feature>
<keyword evidence="7" id="KW-1185">Reference proteome</keyword>